<gene>
    <name evidence="8" type="ORF">LODBEIA_P43080</name>
</gene>
<dbReference type="InterPro" id="IPR051380">
    <property type="entry name" value="pH-response_reg_palI/RIM9"/>
</dbReference>
<accession>A0ABP0ZQ89</accession>
<evidence type="ECO:0000256" key="3">
    <source>
        <dbReference type="ARBA" id="ARBA00022989"/>
    </source>
</evidence>
<dbReference type="GeneID" id="92209504"/>
<comment type="subcellular location">
    <subcellularLocation>
        <location evidence="1">Membrane</location>
        <topology evidence="1">Multi-pass membrane protein</topology>
    </subcellularLocation>
</comment>
<keyword evidence="4 6" id="KW-0472">Membrane</keyword>
<reference evidence="8 9" key="1">
    <citation type="submission" date="2024-03" db="EMBL/GenBank/DDBJ databases">
        <authorList>
            <person name="Brejova B."/>
        </authorList>
    </citation>
    <scope>NUCLEOTIDE SEQUENCE [LARGE SCALE GENOMIC DNA]</scope>
    <source>
        <strain evidence="8 9">CBS 14171</strain>
    </source>
</reference>
<dbReference type="RefSeq" id="XP_066831246.1">
    <property type="nucleotide sequence ID" value="XM_066974515.1"/>
</dbReference>
<keyword evidence="7" id="KW-0732">Signal</keyword>
<keyword evidence="9" id="KW-1185">Reference proteome</keyword>
<evidence type="ECO:0000256" key="7">
    <source>
        <dbReference type="SAM" id="SignalP"/>
    </source>
</evidence>
<protein>
    <recommendedName>
        <fullName evidence="10">PH-response regulator protein palI/RIM9</fullName>
    </recommendedName>
</protein>
<dbReference type="Proteomes" id="UP001497383">
    <property type="component" value="Chromosome 5"/>
</dbReference>
<evidence type="ECO:0000313" key="8">
    <source>
        <dbReference type="EMBL" id="CAK9440208.1"/>
    </source>
</evidence>
<dbReference type="Pfam" id="PF06687">
    <property type="entry name" value="SUR7"/>
    <property type="match status" value="1"/>
</dbReference>
<keyword evidence="2 6" id="KW-0812">Transmembrane</keyword>
<evidence type="ECO:0000256" key="2">
    <source>
        <dbReference type="ARBA" id="ARBA00022692"/>
    </source>
</evidence>
<dbReference type="PANTHER" id="PTHR28013:SF3">
    <property type="entry name" value="PROTEIN DCV1-RELATED"/>
    <property type="match status" value="1"/>
</dbReference>
<feature type="compositionally biased region" description="Low complexity" evidence="5">
    <location>
        <begin position="158"/>
        <end position="169"/>
    </location>
</feature>
<feature type="compositionally biased region" description="Acidic residues" evidence="5">
    <location>
        <begin position="145"/>
        <end position="157"/>
    </location>
</feature>
<evidence type="ECO:0000256" key="1">
    <source>
        <dbReference type="ARBA" id="ARBA00004141"/>
    </source>
</evidence>
<feature type="transmembrane region" description="Helical" evidence="6">
    <location>
        <begin position="180"/>
        <end position="200"/>
    </location>
</feature>
<dbReference type="InterPro" id="IPR009571">
    <property type="entry name" value="SUR7/Rim9-like_fungi"/>
</dbReference>
<feature type="transmembrane region" description="Helical" evidence="6">
    <location>
        <begin position="98"/>
        <end position="121"/>
    </location>
</feature>
<evidence type="ECO:0000313" key="9">
    <source>
        <dbReference type="Proteomes" id="UP001497383"/>
    </source>
</evidence>
<proteinExistence type="predicted"/>
<feature type="transmembrane region" description="Helical" evidence="6">
    <location>
        <begin position="212"/>
        <end position="234"/>
    </location>
</feature>
<feature type="region of interest" description="Disordered" evidence="5">
    <location>
        <begin position="135"/>
        <end position="170"/>
    </location>
</feature>
<feature type="chain" id="PRO_5045433986" description="PH-response regulator protein palI/RIM9" evidence="7">
    <location>
        <begin position="21"/>
        <end position="343"/>
    </location>
</feature>
<evidence type="ECO:0000256" key="4">
    <source>
        <dbReference type="ARBA" id="ARBA00023136"/>
    </source>
</evidence>
<dbReference type="EMBL" id="OZ022409">
    <property type="protein sequence ID" value="CAK9440208.1"/>
    <property type="molecule type" value="Genomic_DNA"/>
</dbReference>
<evidence type="ECO:0008006" key="10">
    <source>
        <dbReference type="Google" id="ProtNLM"/>
    </source>
</evidence>
<evidence type="ECO:0000256" key="6">
    <source>
        <dbReference type="SAM" id="Phobius"/>
    </source>
</evidence>
<feature type="signal peptide" evidence="7">
    <location>
        <begin position="1"/>
        <end position="20"/>
    </location>
</feature>
<sequence length="343" mass="38937">MYKALLALLILSLICWIIQLLPVISVPVTPLSSKIYLSHYANYTFGVFGICDERSNGCSEPKIGYPSINSSSFNFADDYGYGGVLLPSDVKYTISKLLVVHVVAFCFSSLFMVVIIWLFGLESIDRWNRRSAEDNQARGAKDTAETGDAEPNNDDEFSSNGVSESSNDSLKMDQRDLTSYMNMMLILTIFSVLTTLLAFLADMLLFIPNLSYLGWIQLIPIVSMALITSMLCFIKRSISSRKFFENYDTQYDNEDMKLLRKRAMNQTWDDNSSDDGFFVYTDGFYTRNEGNVGHERNLSTTSSSMDMRRVVQRDVDDYNDEENSAISVNSSRSSIELEELRQR</sequence>
<evidence type="ECO:0000256" key="5">
    <source>
        <dbReference type="SAM" id="MobiDB-lite"/>
    </source>
</evidence>
<organism evidence="8 9">
    <name type="scientific">Lodderomyces beijingensis</name>
    <dbReference type="NCBI Taxonomy" id="1775926"/>
    <lineage>
        <taxon>Eukaryota</taxon>
        <taxon>Fungi</taxon>
        <taxon>Dikarya</taxon>
        <taxon>Ascomycota</taxon>
        <taxon>Saccharomycotina</taxon>
        <taxon>Pichiomycetes</taxon>
        <taxon>Debaryomycetaceae</taxon>
        <taxon>Candida/Lodderomyces clade</taxon>
        <taxon>Lodderomyces</taxon>
    </lineage>
</organism>
<feature type="compositionally biased region" description="Basic and acidic residues" evidence="5">
    <location>
        <begin position="135"/>
        <end position="144"/>
    </location>
</feature>
<name>A0ABP0ZQ89_9ASCO</name>
<keyword evidence="3 6" id="KW-1133">Transmembrane helix</keyword>
<dbReference type="PANTHER" id="PTHR28013">
    <property type="entry name" value="PROTEIN DCV1-RELATED"/>
    <property type="match status" value="1"/>
</dbReference>